<dbReference type="InterPro" id="IPR005123">
    <property type="entry name" value="Oxoglu/Fe-dep_dioxygenase_dom"/>
</dbReference>
<evidence type="ECO:0000256" key="9">
    <source>
        <dbReference type="ARBA" id="ARBA00047725"/>
    </source>
</evidence>
<keyword evidence="11" id="KW-0408">Iron</keyword>
<keyword evidence="11" id="KW-0479">Metal-binding</keyword>
<comment type="cofactor">
    <cofactor evidence="1">
        <name>Fe(2+)</name>
        <dbReference type="ChEBI" id="CHEBI:29033"/>
    </cofactor>
</comment>
<comment type="catalytic activity">
    <reaction evidence="10">
        <text>L-arginine + 2-oxoglutarate + O2 = guanidine + L-glutamate 5-semialdehyde + succinate + CO2</text>
        <dbReference type="Rhea" id="RHEA:31535"/>
        <dbReference type="ChEBI" id="CHEBI:15379"/>
        <dbReference type="ChEBI" id="CHEBI:16526"/>
        <dbReference type="ChEBI" id="CHEBI:16810"/>
        <dbReference type="ChEBI" id="CHEBI:30031"/>
        <dbReference type="ChEBI" id="CHEBI:30087"/>
        <dbReference type="ChEBI" id="CHEBI:32682"/>
        <dbReference type="ChEBI" id="CHEBI:58066"/>
        <dbReference type="EC" id="1.14.20.7"/>
    </reaction>
</comment>
<comment type="catalytic activity">
    <reaction evidence="9">
        <text>2-oxoglutarate + O2 + 2 H(+) = ethene + 3 CO2 + H2O</text>
        <dbReference type="Rhea" id="RHEA:31523"/>
        <dbReference type="ChEBI" id="CHEBI:15377"/>
        <dbReference type="ChEBI" id="CHEBI:15378"/>
        <dbReference type="ChEBI" id="CHEBI:15379"/>
        <dbReference type="ChEBI" id="CHEBI:16526"/>
        <dbReference type="ChEBI" id="CHEBI:16810"/>
        <dbReference type="ChEBI" id="CHEBI:18153"/>
        <dbReference type="EC" id="1.13.12.19"/>
    </reaction>
</comment>
<dbReference type="GO" id="GO:0009693">
    <property type="term" value="P:ethylene biosynthetic process"/>
    <property type="evidence" value="ECO:0007669"/>
    <property type="project" value="UniProtKB-KW"/>
</dbReference>
<evidence type="ECO:0000256" key="8">
    <source>
        <dbReference type="ARBA" id="ARBA00031282"/>
    </source>
</evidence>
<evidence type="ECO:0000256" key="7">
    <source>
        <dbReference type="ARBA" id="ARBA00031011"/>
    </source>
</evidence>
<comment type="similarity">
    <text evidence="11">Belongs to the iron/ascorbate-dependent oxidoreductase family.</text>
</comment>
<dbReference type="EMBL" id="CP079194">
    <property type="protein sequence ID" value="QXT38530.1"/>
    <property type="molecule type" value="Genomic_DNA"/>
</dbReference>
<dbReference type="PANTHER" id="PTHR47990">
    <property type="entry name" value="2-OXOGLUTARATE (2OG) AND FE(II)-DEPENDENT OXYGENASE SUPERFAMILY PROTEIN-RELATED"/>
    <property type="match status" value="1"/>
</dbReference>
<evidence type="ECO:0000256" key="6">
    <source>
        <dbReference type="ARBA" id="ARBA00022666"/>
    </source>
</evidence>
<evidence type="ECO:0000256" key="2">
    <source>
        <dbReference type="ARBA" id="ARBA00004767"/>
    </source>
</evidence>
<dbReference type="PROSITE" id="PS51471">
    <property type="entry name" value="FE2OG_OXY"/>
    <property type="match status" value="1"/>
</dbReference>
<evidence type="ECO:0000256" key="11">
    <source>
        <dbReference type="RuleBase" id="RU003682"/>
    </source>
</evidence>
<evidence type="ECO:0000256" key="1">
    <source>
        <dbReference type="ARBA" id="ARBA00001954"/>
    </source>
</evidence>
<name>A0A8F6YBT1_9RHOB</name>
<keyword evidence="6" id="KW-0266">Ethylene biosynthesis</keyword>
<evidence type="ECO:0000313" key="13">
    <source>
        <dbReference type="EMBL" id="QXT38530.1"/>
    </source>
</evidence>
<comment type="pathway">
    <text evidence="2">Alkene biosynthesis; ethylene biosynthesis via 2-oxoglutarate.</text>
</comment>
<dbReference type="EC" id="1.14.20.7" evidence="3"/>
<dbReference type="InterPro" id="IPR026992">
    <property type="entry name" value="DIOX_N"/>
</dbReference>
<organism evidence="13 14">
    <name type="scientific">Gymnodinialimonas ceratoperidinii</name>
    <dbReference type="NCBI Taxonomy" id="2856823"/>
    <lineage>
        <taxon>Bacteria</taxon>
        <taxon>Pseudomonadati</taxon>
        <taxon>Pseudomonadota</taxon>
        <taxon>Alphaproteobacteria</taxon>
        <taxon>Rhodobacterales</taxon>
        <taxon>Paracoccaceae</taxon>
        <taxon>Gymnodinialimonas</taxon>
    </lineage>
</organism>
<dbReference type="AlphaFoldDB" id="A0A8F6YBT1"/>
<dbReference type="Pfam" id="PF14226">
    <property type="entry name" value="DIOX_N"/>
    <property type="match status" value="1"/>
</dbReference>
<dbReference type="Pfam" id="PF03171">
    <property type="entry name" value="2OG-FeII_Oxy"/>
    <property type="match status" value="1"/>
</dbReference>
<evidence type="ECO:0000256" key="10">
    <source>
        <dbReference type="ARBA" id="ARBA00049359"/>
    </source>
</evidence>
<feature type="domain" description="Fe2OG dioxygenase" evidence="12">
    <location>
        <begin position="164"/>
        <end position="266"/>
    </location>
</feature>
<keyword evidence="11" id="KW-0560">Oxidoreductase</keyword>
<evidence type="ECO:0000259" key="12">
    <source>
        <dbReference type="PROSITE" id="PS51471"/>
    </source>
</evidence>
<dbReference type="EC" id="1.13.12.19" evidence="4"/>
<evidence type="ECO:0000256" key="3">
    <source>
        <dbReference type="ARBA" id="ARBA00012293"/>
    </source>
</evidence>
<reference evidence="13 14" key="1">
    <citation type="submission" date="2021-07" db="EMBL/GenBank/DDBJ databases">
        <title>A novel Jannaschia species isolated from marine dinoflagellate Ceratoperidinium margalefii.</title>
        <authorList>
            <person name="Jiang Y."/>
            <person name="Li Z."/>
        </authorList>
    </citation>
    <scope>NUCLEOTIDE SEQUENCE [LARGE SCALE GENOMIC DNA]</scope>
    <source>
        <strain evidence="13 14">J12C1-MA-4</strain>
    </source>
</reference>
<dbReference type="Proteomes" id="UP000825009">
    <property type="component" value="Chromosome"/>
</dbReference>
<dbReference type="InterPro" id="IPR050231">
    <property type="entry name" value="Iron_ascorbate_oxido_reductase"/>
</dbReference>
<protein>
    <recommendedName>
        <fullName evidence="5">2-oxoglutarate-dependent ethylene/succinate-forming enzyme</fullName>
        <ecNumber evidence="4">1.13.12.19</ecNumber>
        <ecNumber evidence="3">1.14.20.7</ecNumber>
    </recommendedName>
    <alternativeName>
        <fullName evidence="7">2-oxoglutarate dioxygenase (ethylene-forming)</fullName>
    </alternativeName>
    <alternativeName>
        <fullName evidence="8">2-oxoglutarate/L-arginine monooxygenase/decarboxylase (succinate-forming)</fullName>
    </alternativeName>
</protein>
<dbReference type="GO" id="GO:0102276">
    <property type="term" value="F:2-oxoglutarate oxygenase/decarboxylase (ethylene-forming) activity"/>
    <property type="evidence" value="ECO:0007669"/>
    <property type="project" value="UniProtKB-EC"/>
</dbReference>
<gene>
    <name evidence="13" type="ORF">KYE46_11335</name>
</gene>
<dbReference type="InterPro" id="IPR044861">
    <property type="entry name" value="IPNS-like_FE2OG_OXY"/>
</dbReference>
<keyword evidence="14" id="KW-1185">Reference proteome</keyword>
<evidence type="ECO:0000256" key="4">
    <source>
        <dbReference type="ARBA" id="ARBA00012531"/>
    </source>
</evidence>
<proteinExistence type="inferred from homology"/>
<evidence type="ECO:0000313" key="14">
    <source>
        <dbReference type="Proteomes" id="UP000825009"/>
    </source>
</evidence>
<dbReference type="RefSeq" id="WP_219000726.1">
    <property type="nucleotide sequence ID" value="NZ_CP079194.1"/>
</dbReference>
<evidence type="ECO:0000256" key="5">
    <source>
        <dbReference type="ARBA" id="ARBA00019045"/>
    </source>
</evidence>
<dbReference type="GO" id="GO:0046872">
    <property type="term" value="F:metal ion binding"/>
    <property type="evidence" value="ECO:0007669"/>
    <property type="project" value="UniProtKB-KW"/>
</dbReference>
<sequence>MIPHIDAKALSARAPEALSATRHGAEEVGFLTLHNTALDAEQVHAALDAYRAFFKGDAANKQAVNMDVTGSNRGWGGAGSEQVDPQANPDYKEVFDCGVELPADDPFARLPVYAPNQWPREPAGFQTTIETYFAQARAISLKLLQGISAAIGADPTFFADKFTKPMALLRGNYYPERPAWAGDRDFGIAAHTDYGCLTLLATDGQPGLEVQLRDGTWAPVQADPGTFIINFGEMLEMWTGGQVRATPHRVIGGAQERLSIPLFFNPAFDTNVAPPEAPPIEAGEHLSRRYMETYSHLQDGS</sequence>
<accession>A0A8F6YBT1</accession>
<dbReference type="KEGG" id="gce:KYE46_11335"/>